<accession>A0A919SGI0</accession>
<feature type="transmembrane region" description="Helical" evidence="1">
    <location>
        <begin position="70"/>
        <end position="87"/>
    </location>
</feature>
<evidence type="ECO:0000313" key="4">
    <source>
        <dbReference type="Proteomes" id="UP000681340"/>
    </source>
</evidence>
<dbReference type="InterPro" id="IPR012347">
    <property type="entry name" value="Ferritin-like"/>
</dbReference>
<sequence>MKGRPYATLAAAITVHFFVMWALTYSGVWDFDHIWLNLNRFSMAVAMVAPMIIVMVLAMWRMFPKPRVNVALLAVSALVFGGAFAAIRTQTFVGDQQLSRSMIPHHSIAIKTCERAQLTDPETVRLCRQIVRTQREEIAQMEAILARLDRAG</sequence>
<keyword evidence="1" id="KW-1133">Transmembrane helix</keyword>
<keyword evidence="4" id="KW-1185">Reference proteome</keyword>
<dbReference type="Gene3D" id="1.20.1260.10">
    <property type="match status" value="1"/>
</dbReference>
<feature type="transmembrane region" description="Helical" evidence="1">
    <location>
        <begin position="7"/>
        <end position="29"/>
    </location>
</feature>
<dbReference type="Pfam" id="PF03713">
    <property type="entry name" value="DUF305"/>
    <property type="match status" value="1"/>
</dbReference>
<reference evidence="3" key="1">
    <citation type="submission" date="2021-03" db="EMBL/GenBank/DDBJ databases">
        <title>Whole genome shotgun sequence of Actinoplanes auranticolor NBRC 12245.</title>
        <authorList>
            <person name="Komaki H."/>
            <person name="Tamura T."/>
        </authorList>
    </citation>
    <scope>NUCLEOTIDE SEQUENCE</scope>
    <source>
        <strain evidence="3">NBRC 12245</strain>
    </source>
</reference>
<protein>
    <recommendedName>
        <fullName evidence="2">DUF305 domain-containing protein</fullName>
    </recommendedName>
</protein>
<evidence type="ECO:0000313" key="3">
    <source>
        <dbReference type="EMBL" id="GIM71977.1"/>
    </source>
</evidence>
<name>A0A919SGI0_9ACTN</name>
<feature type="domain" description="DUF305" evidence="2">
    <location>
        <begin position="96"/>
        <end position="145"/>
    </location>
</feature>
<dbReference type="InterPro" id="IPR005183">
    <property type="entry name" value="DUF305_CopM-like"/>
</dbReference>
<dbReference type="Proteomes" id="UP000681340">
    <property type="component" value="Unassembled WGS sequence"/>
</dbReference>
<keyword evidence="1" id="KW-0472">Membrane</keyword>
<comment type="caution">
    <text evidence="3">The sequence shown here is derived from an EMBL/GenBank/DDBJ whole genome shotgun (WGS) entry which is preliminary data.</text>
</comment>
<dbReference type="AlphaFoldDB" id="A0A919SGI0"/>
<dbReference type="EMBL" id="BOQL01000038">
    <property type="protein sequence ID" value="GIM71977.1"/>
    <property type="molecule type" value="Genomic_DNA"/>
</dbReference>
<organism evidence="3 4">
    <name type="scientific">Actinoplanes auranticolor</name>
    <dbReference type="NCBI Taxonomy" id="47988"/>
    <lineage>
        <taxon>Bacteria</taxon>
        <taxon>Bacillati</taxon>
        <taxon>Actinomycetota</taxon>
        <taxon>Actinomycetes</taxon>
        <taxon>Micromonosporales</taxon>
        <taxon>Micromonosporaceae</taxon>
        <taxon>Actinoplanes</taxon>
    </lineage>
</organism>
<gene>
    <name evidence="3" type="ORF">Aau02nite_48660</name>
</gene>
<dbReference type="RefSeq" id="WP_212990834.1">
    <property type="nucleotide sequence ID" value="NZ_BAABEA010000025.1"/>
</dbReference>
<feature type="transmembrane region" description="Helical" evidence="1">
    <location>
        <begin position="41"/>
        <end position="63"/>
    </location>
</feature>
<keyword evidence="1" id="KW-0812">Transmembrane</keyword>
<proteinExistence type="predicted"/>
<evidence type="ECO:0000259" key="2">
    <source>
        <dbReference type="Pfam" id="PF03713"/>
    </source>
</evidence>
<evidence type="ECO:0000256" key="1">
    <source>
        <dbReference type="SAM" id="Phobius"/>
    </source>
</evidence>